<dbReference type="PANTHER" id="PTHR34496">
    <property type="entry name" value="GLCNAC TRANSFERASE-RELATED"/>
    <property type="match status" value="1"/>
</dbReference>
<dbReference type="EMBL" id="HACM01000121">
    <property type="protein sequence ID" value="CRZ00563.1"/>
    <property type="molecule type" value="Transcribed_RNA"/>
</dbReference>
<dbReference type="Pfam" id="PF11397">
    <property type="entry name" value="GlcNAc"/>
    <property type="match status" value="1"/>
</dbReference>
<feature type="non-terminal residue" evidence="1">
    <location>
        <position position="1"/>
    </location>
</feature>
<organism evidence="1">
    <name type="scientific">Spongospora subterranea</name>
    <dbReference type="NCBI Taxonomy" id="70186"/>
    <lineage>
        <taxon>Eukaryota</taxon>
        <taxon>Sar</taxon>
        <taxon>Rhizaria</taxon>
        <taxon>Endomyxa</taxon>
        <taxon>Phytomyxea</taxon>
        <taxon>Plasmodiophorida</taxon>
        <taxon>Plasmodiophoridae</taxon>
        <taxon>Spongospora</taxon>
    </lineage>
</organism>
<dbReference type="InterPro" id="IPR021067">
    <property type="entry name" value="Glycosyltransferase"/>
</dbReference>
<accession>A0A0H5QET4</accession>
<protein>
    <submittedName>
        <fullName evidence="1">Uncharacterized protein</fullName>
    </submittedName>
</protein>
<dbReference type="PANTHER" id="PTHR34496:SF10">
    <property type="entry name" value="GLCNAC TRANSFERASE"/>
    <property type="match status" value="1"/>
</dbReference>
<reference evidence="1" key="1">
    <citation type="submission" date="2015-04" db="EMBL/GenBank/DDBJ databases">
        <title>The genome sequence of the plant pathogenic Rhizarian Plasmodiophora brassicae reveals insights in its biotrophic life cycle and the origin of chitin synthesis.</title>
        <authorList>
            <person name="Schwelm A."/>
            <person name="Fogelqvist J."/>
            <person name="Knaust A."/>
            <person name="Julke S."/>
            <person name="Lilja T."/>
            <person name="Dhandapani V."/>
            <person name="Bonilla-Rosso G."/>
            <person name="Karlsson M."/>
            <person name="Shevchenko A."/>
            <person name="Choi S.R."/>
            <person name="Kim H.G."/>
            <person name="Park J.Y."/>
            <person name="Lim Y.P."/>
            <person name="Ludwig-Muller J."/>
            <person name="Dixelius C."/>
        </authorList>
    </citation>
    <scope>NUCLEOTIDE SEQUENCE</scope>
    <source>
        <tissue evidence="1">Potato root galls</tissue>
    </source>
</reference>
<dbReference type="AlphaFoldDB" id="A0A0H5QET4"/>
<sequence>ATLLKDAPYDKYLDYLFHGEEVLIAARLWTRGYTLVTPRQNVVSHTYGGREKNVYGDGIDVDVARRSEARVRWLLDATLDEDNEDDIDLNEVNELGMGFERPIQDYLEFAGLGGMSERVFQTRCQQRYDQ</sequence>
<feature type="non-terminal residue" evidence="1">
    <location>
        <position position="130"/>
    </location>
</feature>
<proteinExistence type="predicted"/>
<evidence type="ECO:0000313" key="1">
    <source>
        <dbReference type="EMBL" id="CRZ00563.1"/>
    </source>
</evidence>
<name>A0A0H5QET4_9EUKA</name>